<dbReference type="InterPro" id="IPR051082">
    <property type="entry name" value="Pentapeptide-BTB/POZ_domain"/>
</dbReference>
<dbReference type="PANTHER" id="PTHR14136:SF17">
    <property type="entry name" value="BTB_POZ DOMAIN-CONTAINING PROTEIN KCTD9"/>
    <property type="match status" value="1"/>
</dbReference>
<organism evidence="1 2">
    <name type="scientific">Clostridioides difficile (strain CD196)</name>
    <name type="common">Peptoclostridium difficile</name>
    <dbReference type="NCBI Taxonomy" id="645462"/>
    <lineage>
        <taxon>Bacteria</taxon>
        <taxon>Bacillati</taxon>
        <taxon>Bacillota</taxon>
        <taxon>Clostridia</taxon>
        <taxon>Peptostreptococcales</taxon>
        <taxon>Peptostreptococcaceae</taxon>
        <taxon>Clostridioides</taxon>
    </lineage>
</organism>
<gene>
    <name evidence="1" type="ordered locus">CD196_2784</name>
</gene>
<name>A0A0H3NF19_CLODC</name>
<dbReference type="InterPro" id="IPR043919">
    <property type="entry name" value="DUF5758"/>
</dbReference>
<sequence length="246" mass="27987">MKVILMKTISKQELEKTLEKHYLWLKNNNAGEKADLKELRLENMDLRGYCLSNIDFSWSDLINLNLEKADLENSIFNNSYLSDCSLKNSILKNADLSGANFRFCDLSNSDIRGANLENSNLEHATLNGVISDESTPFFKLYCPETGAFIGYKKCFNFRMVQLLIPSDAKRVSATSNACRCDKAKVLSITSIDGKESFKSARAYADENFIYRVGETIVAEDFNENRWKESTTGIHFFLTREEAIGYL</sequence>
<dbReference type="PANTHER" id="PTHR14136">
    <property type="entry name" value="BTB_POZ DOMAIN-CONTAINING PROTEIN KCTD9"/>
    <property type="match status" value="1"/>
</dbReference>
<evidence type="ECO:0008006" key="3">
    <source>
        <dbReference type="Google" id="ProtNLM"/>
    </source>
</evidence>
<dbReference type="HOGENOM" id="CLU_088939_0_0_9"/>
<dbReference type="Proteomes" id="UP000002068">
    <property type="component" value="Chromosome"/>
</dbReference>
<protein>
    <recommendedName>
        <fullName evidence="3">Pentapeptide repeat-containing protein</fullName>
    </recommendedName>
</protein>
<proteinExistence type="predicted"/>
<dbReference type="EMBL" id="FN538970">
    <property type="protein sequence ID" value="CBA65440.1"/>
    <property type="molecule type" value="Genomic_DNA"/>
</dbReference>
<dbReference type="KEGG" id="cdc:CD196_2784"/>
<dbReference type="Gene3D" id="2.160.20.80">
    <property type="entry name" value="E3 ubiquitin-protein ligase SopA"/>
    <property type="match status" value="1"/>
</dbReference>
<evidence type="ECO:0000313" key="2">
    <source>
        <dbReference type="Proteomes" id="UP000002068"/>
    </source>
</evidence>
<dbReference type="Pfam" id="PF19062">
    <property type="entry name" value="DUF5758"/>
    <property type="match status" value="1"/>
</dbReference>
<accession>A0A0H3NF19</accession>
<evidence type="ECO:0000313" key="1">
    <source>
        <dbReference type="EMBL" id="CBA65440.1"/>
    </source>
</evidence>
<dbReference type="SUPFAM" id="SSF141571">
    <property type="entry name" value="Pentapeptide repeat-like"/>
    <property type="match status" value="1"/>
</dbReference>
<dbReference type="Pfam" id="PF00805">
    <property type="entry name" value="Pentapeptide"/>
    <property type="match status" value="2"/>
</dbReference>
<reference evidence="1 2" key="1">
    <citation type="journal article" date="2009" name="Genome Biol.">
        <title>Comparative genome and phenotypic analysis of Clostridium difficile 027 strains provides insight into the evolution of a hypervirulent bacterium.</title>
        <authorList>
            <person name="Stabler R.A."/>
            <person name="He M."/>
            <person name="Dawson L."/>
            <person name="Martin M."/>
            <person name="Valiente E."/>
            <person name="Corton C."/>
            <person name="Lawley T.D."/>
            <person name="Sebaihia M."/>
            <person name="Quail M.A."/>
            <person name="Rose G."/>
            <person name="Gerding D.N."/>
            <person name="Gibert M."/>
            <person name="Popoff M.R."/>
            <person name="Parkhill J."/>
            <person name="Dougan G."/>
            <person name="Wren B.W."/>
        </authorList>
    </citation>
    <scope>NUCLEOTIDE SEQUENCE [LARGE SCALE GENOMIC DNA]</scope>
    <source>
        <strain evidence="1 2">CD196</strain>
    </source>
</reference>
<dbReference type="InterPro" id="IPR001646">
    <property type="entry name" value="5peptide_repeat"/>
</dbReference>
<dbReference type="AlphaFoldDB" id="A0A0H3NF19"/>